<comment type="catalytic activity">
    <reaction evidence="6">
        <text>Preferential cleavage: (Ac)2-L-Lys-D-Ala-|-D-Ala. Also transpeptidation of peptidyl-alanyl moieties that are N-acyl substituents of D-alanine.</text>
        <dbReference type="EC" id="3.4.16.4"/>
    </reaction>
</comment>
<evidence type="ECO:0000313" key="12">
    <source>
        <dbReference type="Proteomes" id="UP000050969"/>
    </source>
</evidence>
<dbReference type="InterPro" id="IPR036950">
    <property type="entry name" value="PBP_transglycosylase"/>
</dbReference>
<evidence type="ECO:0000256" key="2">
    <source>
        <dbReference type="ARBA" id="ARBA00022670"/>
    </source>
</evidence>
<dbReference type="PANTHER" id="PTHR32282:SF33">
    <property type="entry name" value="PEPTIDOGLYCAN GLYCOSYLTRANSFERASE"/>
    <property type="match status" value="1"/>
</dbReference>
<comment type="caution">
    <text evidence="11">The sequence shown here is derived from an EMBL/GenBank/DDBJ whole genome shotgun (WGS) entry which is preliminary data.</text>
</comment>
<gene>
    <name evidence="11" type="ORF">IV56_GL000084</name>
</gene>
<evidence type="ECO:0000256" key="3">
    <source>
        <dbReference type="ARBA" id="ARBA00022676"/>
    </source>
</evidence>
<evidence type="ECO:0000256" key="9">
    <source>
        <dbReference type="SAM" id="Phobius"/>
    </source>
</evidence>
<dbReference type="Gene3D" id="1.10.3810.10">
    <property type="entry name" value="Biosynthetic peptidoglycan transglycosylase-like"/>
    <property type="match status" value="1"/>
</dbReference>
<keyword evidence="2" id="KW-0378">Hydrolase</keyword>
<dbReference type="Pfam" id="PF00912">
    <property type="entry name" value="Transgly"/>
    <property type="match status" value="1"/>
</dbReference>
<dbReference type="EMBL" id="JQCE01000001">
    <property type="protein sequence ID" value="KRO18932.1"/>
    <property type="molecule type" value="Genomic_DNA"/>
</dbReference>
<feature type="compositionally biased region" description="Low complexity" evidence="8">
    <location>
        <begin position="834"/>
        <end position="887"/>
    </location>
</feature>
<dbReference type="GO" id="GO:0006508">
    <property type="term" value="P:proteolysis"/>
    <property type="evidence" value="ECO:0007669"/>
    <property type="project" value="UniProtKB-KW"/>
</dbReference>
<dbReference type="InterPro" id="IPR001264">
    <property type="entry name" value="Glyco_trans_51"/>
</dbReference>
<dbReference type="InterPro" id="IPR050396">
    <property type="entry name" value="Glycosyltr_51/Transpeptidase"/>
</dbReference>
<keyword evidence="5" id="KW-0511">Multifunctional enzyme</keyword>
<dbReference type="Gene3D" id="3.40.710.10">
    <property type="entry name" value="DD-peptidase/beta-lactamase superfamily"/>
    <property type="match status" value="1"/>
</dbReference>
<keyword evidence="4 11" id="KW-0808">Transferase</keyword>
<protein>
    <submittedName>
        <fullName evidence="11">Glycosyltransferase Family 51 candidate bifunctional family GT51 b-glycosyltransferase PBP transpeptidase (Candidate murein polymerase)</fullName>
    </submittedName>
</protein>
<evidence type="ECO:0000259" key="10">
    <source>
        <dbReference type="Pfam" id="PF00912"/>
    </source>
</evidence>
<keyword evidence="2" id="KW-0645">Protease</keyword>
<evidence type="ECO:0000256" key="7">
    <source>
        <dbReference type="ARBA" id="ARBA00049902"/>
    </source>
</evidence>
<dbReference type="PANTHER" id="PTHR32282">
    <property type="entry name" value="BINDING PROTEIN TRANSPEPTIDASE, PUTATIVE-RELATED"/>
    <property type="match status" value="1"/>
</dbReference>
<dbReference type="InterPro" id="IPR023346">
    <property type="entry name" value="Lysozyme-like_dom_sf"/>
</dbReference>
<dbReference type="Proteomes" id="UP000050969">
    <property type="component" value="Unassembled WGS sequence"/>
</dbReference>
<evidence type="ECO:0000256" key="1">
    <source>
        <dbReference type="ARBA" id="ARBA00022645"/>
    </source>
</evidence>
<comment type="catalytic activity">
    <reaction evidence="7">
        <text>[GlcNAc-(1-&gt;4)-Mur2Ac(oyl-L-Ala-gamma-D-Glu-L-Lys-D-Ala-D-Ala)](n)-di-trans,octa-cis-undecaprenyl diphosphate + beta-D-GlcNAc-(1-&gt;4)-Mur2Ac(oyl-L-Ala-gamma-D-Glu-L-Lys-D-Ala-D-Ala)-di-trans,octa-cis-undecaprenyl diphosphate = [GlcNAc-(1-&gt;4)-Mur2Ac(oyl-L-Ala-gamma-D-Glu-L-Lys-D-Ala-D-Ala)](n+1)-di-trans,octa-cis-undecaprenyl diphosphate + di-trans,octa-cis-undecaprenyl diphosphate + H(+)</text>
        <dbReference type="Rhea" id="RHEA:23708"/>
        <dbReference type="Rhea" id="RHEA-COMP:9602"/>
        <dbReference type="Rhea" id="RHEA-COMP:9603"/>
        <dbReference type="ChEBI" id="CHEBI:15378"/>
        <dbReference type="ChEBI" id="CHEBI:58405"/>
        <dbReference type="ChEBI" id="CHEBI:60033"/>
        <dbReference type="ChEBI" id="CHEBI:78435"/>
        <dbReference type="EC" id="2.4.99.28"/>
    </reaction>
</comment>
<dbReference type="STRING" id="1293598.IV56_GL000084"/>
<dbReference type="SUPFAM" id="SSF56601">
    <property type="entry name" value="beta-lactamase/transpeptidase-like"/>
    <property type="match status" value="1"/>
</dbReference>
<feature type="region of interest" description="Disordered" evidence="8">
    <location>
        <begin position="809"/>
        <end position="887"/>
    </location>
</feature>
<keyword evidence="12" id="KW-1185">Reference proteome</keyword>
<feature type="domain" description="Glycosyl transferase family 51" evidence="10">
    <location>
        <begin position="82"/>
        <end position="254"/>
    </location>
</feature>
<name>A0A0R2MZX8_9LACO</name>
<evidence type="ECO:0000256" key="5">
    <source>
        <dbReference type="ARBA" id="ARBA00023268"/>
    </source>
</evidence>
<dbReference type="GO" id="GO:0009002">
    <property type="term" value="F:serine-type D-Ala-D-Ala carboxypeptidase activity"/>
    <property type="evidence" value="ECO:0007669"/>
    <property type="project" value="UniProtKB-EC"/>
</dbReference>
<dbReference type="GO" id="GO:0008955">
    <property type="term" value="F:peptidoglycan glycosyltransferase activity"/>
    <property type="evidence" value="ECO:0007669"/>
    <property type="project" value="UniProtKB-EC"/>
</dbReference>
<keyword evidence="9" id="KW-0472">Membrane</keyword>
<keyword evidence="9" id="KW-0812">Transmembrane</keyword>
<feature type="transmembrane region" description="Helical" evidence="9">
    <location>
        <begin position="21"/>
        <end position="43"/>
    </location>
</feature>
<dbReference type="SUPFAM" id="SSF53955">
    <property type="entry name" value="Lysozyme-like"/>
    <property type="match status" value="1"/>
</dbReference>
<keyword evidence="1" id="KW-0121">Carboxypeptidase</keyword>
<evidence type="ECO:0000256" key="6">
    <source>
        <dbReference type="ARBA" id="ARBA00034000"/>
    </source>
</evidence>
<organism evidence="11 12">
    <name type="scientific">Lacticaseibacillus saniviri JCM 17471 = DSM 24301</name>
    <dbReference type="NCBI Taxonomy" id="1293598"/>
    <lineage>
        <taxon>Bacteria</taxon>
        <taxon>Bacillati</taxon>
        <taxon>Bacillota</taxon>
        <taxon>Bacilli</taxon>
        <taxon>Lactobacillales</taxon>
        <taxon>Lactobacillaceae</taxon>
        <taxon>Lacticaseibacillus</taxon>
    </lineage>
</organism>
<evidence type="ECO:0000313" key="11">
    <source>
        <dbReference type="EMBL" id="KRO18932.1"/>
    </source>
</evidence>
<keyword evidence="3" id="KW-0328">Glycosyltransferase</keyword>
<proteinExistence type="predicted"/>
<reference evidence="11 12" key="1">
    <citation type="journal article" date="2015" name="Genome Announc.">
        <title>Expanding the biotechnology potential of lactobacilli through comparative genomics of 213 strains and associated genera.</title>
        <authorList>
            <person name="Sun Z."/>
            <person name="Harris H.M."/>
            <person name="McCann A."/>
            <person name="Guo C."/>
            <person name="Argimon S."/>
            <person name="Zhang W."/>
            <person name="Yang X."/>
            <person name="Jeffery I.B."/>
            <person name="Cooney J.C."/>
            <person name="Kagawa T.F."/>
            <person name="Liu W."/>
            <person name="Song Y."/>
            <person name="Salvetti E."/>
            <person name="Wrobel A."/>
            <person name="Rasinkangas P."/>
            <person name="Parkhill J."/>
            <person name="Rea M.C."/>
            <person name="O'Sullivan O."/>
            <person name="Ritari J."/>
            <person name="Douillard F.P."/>
            <person name="Paul Ross R."/>
            <person name="Yang R."/>
            <person name="Briner A.E."/>
            <person name="Felis G.E."/>
            <person name="de Vos W.M."/>
            <person name="Barrangou R."/>
            <person name="Klaenhammer T.R."/>
            <person name="Caufield P.W."/>
            <person name="Cui Y."/>
            <person name="Zhang H."/>
            <person name="O'Toole P.W."/>
        </authorList>
    </citation>
    <scope>NUCLEOTIDE SEQUENCE [LARGE SCALE GENOMIC DNA]</scope>
    <source>
        <strain evidence="11 12">DSM 24301</strain>
    </source>
</reference>
<dbReference type="AlphaFoldDB" id="A0A0R2MZX8"/>
<dbReference type="InterPro" id="IPR012338">
    <property type="entry name" value="Beta-lactam/transpept-like"/>
</dbReference>
<dbReference type="PATRIC" id="fig|1293598.4.peg.85"/>
<accession>A0A0R2MZX8</accession>
<keyword evidence="9" id="KW-1133">Transmembrane helix</keyword>
<evidence type="ECO:0000256" key="4">
    <source>
        <dbReference type="ARBA" id="ARBA00022679"/>
    </source>
</evidence>
<dbReference type="RefSeq" id="WP_056991808.1">
    <property type="nucleotide sequence ID" value="NZ_JQCE01000001.1"/>
</dbReference>
<sequence length="887" mass="97510">MATKSQHTKHRKTKKMAVSSIISLSLIGLILVGLIGGGTFAYFKYGDSVKASIRAGYKVADGIHEADFHATKPTTVYGQNSQVLKEFKKAQYRYLTYKEMKPDIYHALIAIEDQRFYEHHGVDIQGLVSVAGNYVLSRDKRGASTITQQLIKNVYLSSEQTLNRKVTEMVAAQALEQKFSKQQILEFYLNNVNYGRGAAGINTAAYMYLGKSINDANLLETATLIGVTNNPAALDPITHTDAAVARGKVILKAMYDQKYISSSRYHAALNETFKPDYHPNNVDNTVNDNQIAVALSSATEDIMRANHFKFQYIFPDQQTQTAYQSHYSAVYKKTYQHLLAGGYSLYTNIDPKLQQSMQQIVTQAMAGYTAKNPQTGNFTKQASMTVIDNKTGQVVASIGGRGEATNKTYNRAILSLRQPGSSIKPYLAYAPAFDSGMLETDKMSDKRPNNNYPNNFGNISYGTITLKKAVAVSDNVIAYKLALKQPDITAPLTKMRFIGLDYRDNNPIISVGGFTRGVSNQDMTAAVATLVNHGNYREPTNVNKLVQHNDSTDQTLYDHADDAATKVFRDDGAYLTLDAMKSVLTDPQGTGAAAKVPGYRYVAGKTGTTDDRKDFWFTGATPYYSIAVWIGDDTPSAQGQEIATVTQQIFSQAMKQLVANKPVVDFERPSSVRVVKNQLISQASDQAKQLATRQRQNAAVIAEQKTWLANHFESLQYKISAGLTLSAEEQREQQVLADIDAMTAFQLKAGPTTDNWDVFKTYYYQQALDDLSRVKRTSNYNSLHERIIAVYASQETALDKLKDEVARQAAKEDADAATPSDTDDTDINRDTGTTTSASSSSRSSDQEASSSSESSSTTDESSSSDDNAANSSSANNSESSSSDTENN</sequence>
<evidence type="ECO:0000256" key="8">
    <source>
        <dbReference type="SAM" id="MobiDB-lite"/>
    </source>
</evidence>